<gene>
    <name evidence="2" type="ORF">GGQ68_002349</name>
</gene>
<dbReference type="PANTHER" id="PTHR42993">
    <property type="entry name" value="MAOC-LIKE DEHYDRATASE DOMAIN-CONTAINING PROTEIN"/>
    <property type="match status" value="1"/>
</dbReference>
<name>A0A7W6GS32_9RHOB</name>
<organism evidence="2 3">
    <name type="scientific">Sagittula marina</name>
    <dbReference type="NCBI Taxonomy" id="943940"/>
    <lineage>
        <taxon>Bacteria</taxon>
        <taxon>Pseudomonadati</taxon>
        <taxon>Pseudomonadota</taxon>
        <taxon>Alphaproteobacteria</taxon>
        <taxon>Rhodobacterales</taxon>
        <taxon>Roseobacteraceae</taxon>
        <taxon>Sagittula</taxon>
    </lineage>
</organism>
<evidence type="ECO:0000313" key="3">
    <source>
        <dbReference type="Proteomes" id="UP000541426"/>
    </source>
</evidence>
<protein>
    <submittedName>
        <fullName evidence="2">Acyl dehydratase</fullName>
    </submittedName>
</protein>
<reference evidence="2 3" key="1">
    <citation type="submission" date="2020-08" db="EMBL/GenBank/DDBJ databases">
        <title>Genomic Encyclopedia of Type Strains, Phase IV (KMG-IV): sequencing the most valuable type-strain genomes for metagenomic binning, comparative biology and taxonomic classification.</title>
        <authorList>
            <person name="Goeker M."/>
        </authorList>
    </citation>
    <scope>NUCLEOTIDE SEQUENCE [LARGE SCALE GENOMIC DNA]</scope>
    <source>
        <strain evidence="2 3">DSM 102235</strain>
    </source>
</reference>
<dbReference type="InterPro" id="IPR029069">
    <property type="entry name" value="HotDog_dom_sf"/>
</dbReference>
<dbReference type="Proteomes" id="UP000541426">
    <property type="component" value="Unassembled WGS sequence"/>
</dbReference>
<dbReference type="InterPro" id="IPR002539">
    <property type="entry name" value="MaoC-like_dom"/>
</dbReference>
<dbReference type="EMBL" id="JACIEJ010000005">
    <property type="protein sequence ID" value="MBB3986011.1"/>
    <property type="molecule type" value="Genomic_DNA"/>
</dbReference>
<comment type="caution">
    <text evidence="2">The sequence shown here is derived from an EMBL/GenBank/DDBJ whole genome shotgun (WGS) entry which is preliminary data.</text>
</comment>
<dbReference type="Pfam" id="PF01575">
    <property type="entry name" value="MaoC_dehydratas"/>
    <property type="match status" value="1"/>
</dbReference>
<accession>A0A7W6GS32</accession>
<feature type="domain" description="MaoC-like" evidence="1">
    <location>
        <begin position="11"/>
        <end position="111"/>
    </location>
</feature>
<keyword evidence="3" id="KW-1185">Reference proteome</keyword>
<evidence type="ECO:0000259" key="1">
    <source>
        <dbReference type="Pfam" id="PF01575"/>
    </source>
</evidence>
<dbReference type="PANTHER" id="PTHR42993:SF1">
    <property type="entry name" value="MAOC-LIKE DEHYDRATASE DOMAIN-CONTAINING PROTEIN"/>
    <property type="match status" value="1"/>
</dbReference>
<evidence type="ECO:0000313" key="2">
    <source>
        <dbReference type="EMBL" id="MBB3986011.1"/>
    </source>
</evidence>
<dbReference type="SUPFAM" id="SSF54637">
    <property type="entry name" value="Thioesterase/thiol ester dehydrase-isomerase"/>
    <property type="match status" value="1"/>
</dbReference>
<dbReference type="RefSeq" id="WP_183966056.1">
    <property type="nucleotide sequence ID" value="NZ_BAABBZ010000007.1"/>
</dbReference>
<sequence length="150" mass="16673">MLADELRSMAPAESEWFKLDTARVKAFADATEDWQDIHLDAEFASRSAFGGTISHGFLTLSMLSAMSYQVMKGIAGVASSVNYGFDRIRFVSPVRVGRRVRGRFSIAGVDEPEEGEEGGWLDVHWDVEVEIEGETRPALVANWITRVYVA</sequence>
<dbReference type="AlphaFoldDB" id="A0A7W6GS32"/>
<dbReference type="Gene3D" id="3.10.129.10">
    <property type="entry name" value="Hotdog Thioesterase"/>
    <property type="match status" value="1"/>
</dbReference>
<proteinExistence type="predicted"/>